<feature type="signal peptide" evidence="1">
    <location>
        <begin position="1"/>
        <end position="22"/>
    </location>
</feature>
<name>A0A8H7J7V6_9PLEO</name>
<feature type="chain" id="PRO_5034947835" evidence="1">
    <location>
        <begin position="23"/>
        <end position="256"/>
    </location>
</feature>
<dbReference type="AlphaFoldDB" id="A0A8H7J7V6"/>
<evidence type="ECO:0000313" key="3">
    <source>
        <dbReference type="Proteomes" id="UP000651452"/>
    </source>
</evidence>
<sequence length="256" mass="27483">MIGSLYCALLLAVATSATPLTAQHDIDIGDVKVASNTVLNLEDGLNHEGINASAWESQLVAAGFLLEPPETDHEWLNFTPTPEDAEHVALAKRQDCINRALVTDKTQNFVDWDVQMSPVICANGPMTVSVTDGYSVANSITVSAGMDYTWIADKLKSNFGVNFQRTWTTTATVAVGGTVPDGNCGCMIWKPLTTRRYGSIYEGCVGALKKTGTFMADDRGTGSYNGIQWISGARSLCYKKGSNPPLSRCQGSGNFV</sequence>
<evidence type="ECO:0000313" key="2">
    <source>
        <dbReference type="EMBL" id="KAF9699529.1"/>
    </source>
</evidence>
<keyword evidence="3" id="KW-1185">Reference proteome</keyword>
<proteinExistence type="predicted"/>
<accession>A0A8H7J7V6</accession>
<evidence type="ECO:0000256" key="1">
    <source>
        <dbReference type="SAM" id="SignalP"/>
    </source>
</evidence>
<organism evidence="2 3">
    <name type="scientific">Ascochyta lentis</name>
    <dbReference type="NCBI Taxonomy" id="205686"/>
    <lineage>
        <taxon>Eukaryota</taxon>
        <taxon>Fungi</taxon>
        <taxon>Dikarya</taxon>
        <taxon>Ascomycota</taxon>
        <taxon>Pezizomycotina</taxon>
        <taxon>Dothideomycetes</taxon>
        <taxon>Pleosporomycetidae</taxon>
        <taxon>Pleosporales</taxon>
        <taxon>Pleosporineae</taxon>
        <taxon>Didymellaceae</taxon>
        <taxon>Ascochyta</taxon>
    </lineage>
</organism>
<dbReference type="EMBL" id="RZGK01000004">
    <property type="protein sequence ID" value="KAF9699529.1"/>
    <property type="molecule type" value="Genomic_DNA"/>
</dbReference>
<dbReference type="Proteomes" id="UP000651452">
    <property type="component" value="Unassembled WGS sequence"/>
</dbReference>
<protein>
    <submittedName>
        <fullName evidence="2">Uncharacterized protein</fullName>
    </submittedName>
</protein>
<reference evidence="2" key="1">
    <citation type="submission" date="2018-12" db="EMBL/GenBank/DDBJ databases">
        <authorList>
            <person name="Syme R.A."/>
            <person name="Farfan-Caceres L."/>
            <person name="Lichtenzveig J."/>
        </authorList>
    </citation>
    <scope>NUCLEOTIDE SEQUENCE</scope>
    <source>
        <strain evidence="2">Al4</strain>
    </source>
</reference>
<comment type="caution">
    <text evidence="2">The sequence shown here is derived from an EMBL/GenBank/DDBJ whole genome shotgun (WGS) entry which is preliminary data.</text>
</comment>
<dbReference type="OrthoDB" id="3775542at2759"/>
<reference evidence="2" key="2">
    <citation type="submission" date="2020-09" db="EMBL/GenBank/DDBJ databases">
        <title>Reference genome assembly for Australian Ascochyta lentis isolate Al4.</title>
        <authorList>
            <person name="Lee R.C."/>
            <person name="Farfan-Caceres L.M."/>
            <person name="Debler J.W."/>
            <person name="Williams A.H."/>
            <person name="Henares B.M."/>
        </authorList>
    </citation>
    <scope>NUCLEOTIDE SEQUENCE</scope>
    <source>
        <strain evidence="2">Al4</strain>
    </source>
</reference>
<gene>
    <name evidence="2" type="ORF">EKO04_002488</name>
</gene>
<keyword evidence="1" id="KW-0732">Signal</keyword>